<organism evidence="1 2">
    <name type="scientific">Skeletonema marinoi</name>
    <dbReference type="NCBI Taxonomy" id="267567"/>
    <lineage>
        <taxon>Eukaryota</taxon>
        <taxon>Sar</taxon>
        <taxon>Stramenopiles</taxon>
        <taxon>Ochrophyta</taxon>
        <taxon>Bacillariophyta</taxon>
        <taxon>Coscinodiscophyceae</taxon>
        <taxon>Thalassiosirophycidae</taxon>
        <taxon>Thalassiosirales</taxon>
        <taxon>Skeletonemataceae</taxon>
        <taxon>Skeletonema</taxon>
        <taxon>Skeletonema marinoi-dohrnii complex</taxon>
    </lineage>
</organism>
<gene>
    <name evidence="1" type="ORF">QTG54_009249</name>
</gene>
<accession>A0AAD8Y783</accession>
<evidence type="ECO:0000313" key="2">
    <source>
        <dbReference type="Proteomes" id="UP001224775"/>
    </source>
</evidence>
<proteinExistence type="predicted"/>
<keyword evidence="2" id="KW-1185">Reference proteome</keyword>
<reference evidence="1" key="1">
    <citation type="submission" date="2023-06" db="EMBL/GenBank/DDBJ databases">
        <title>Survivors Of The Sea: Transcriptome response of Skeletonema marinoi to long-term dormancy.</title>
        <authorList>
            <person name="Pinder M.I.M."/>
            <person name="Kourtchenko O."/>
            <person name="Robertson E.K."/>
            <person name="Larsson T."/>
            <person name="Maumus F."/>
            <person name="Osuna-Cruz C.M."/>
            <person name="Vancaester E."/>
            <person name="Stenow R."/>
            <person name="Vandepoele K."/>
            <person name="Ploug H."/>
            <person name="Bruchert V."/>
            <person name="Godhe A."/>
            <person name="Topel M."/>
        </authorList>
    </citation>
    <scope>NUCLEOTIDE SEQUENCE</scope>
    <source>
        <strain evidence="1">R05AC</strain>
    </source>
</reference>
<protein>
    <submittedName>
        <fullName evidence="1">Uncharacterized protein</fullName>
    </submittedName>
</protein>
<dbReference type="Proteomes" id="UP001224775">
    <property type="component" value="Unassembled WGS sequence"/>
</dbReference>
<dbReference type="AlphaFoldDB" id="A0AAD8Y783"/>
<name>A0AAD8Y783_9STRA</name>
<evidence type="ECO:0000313" key="1">
    <source>
        <dbReference type="EMBL" id="KAK1740299.1"/>
    </source>
</evidence>
<comment type="caution">
    <text evidence="1">The sequence shown here is derived from an EMBL/GenBank/DDBJ whole genome shotgun (WGS) entry which is preliminary data.</text>
</comment>
<sequence>MQKVLHIMCRCNGGSSRDFNSDDAVNGSAVTSTSTCSRTITISRPTFPEDRPKKSIDTANLNTKDIESLKKSDPFLYFSIPAVHKAAIHSRQIDLPALHADSHSCRVERRSRISFECHTDLLMEEFMEELSGLSNLNGALDDDLDAILGSLTLMTNKEEQRW</sequence>
<dbReference type="EMBL" id="JATAAI010000016">
    <property type="protein sequence ID" value="KAK1740299.1"/>
    <property type="molecule type" value="Genomic_DNA"/>
</dbReference>